<keyword evidence="8" id="KW-0472">Membrane</keyword>
<evidence type="ECO:0000256" key="8">
    <source>
        <dbReference type="ARBA" id="ARBA00023136"/>
    </source>
</evidence>
<accession>A0A1L7XA03</accession>
<keyword evidence="6" id="KW-0560">Oxidoreductase</keyword>
<evidence type="ECO:0000256" key="4">
    <source>
        <dbReference type="ARBA" id="ARBA00022857"/>
    </source>
</evidence>
<dbReference type="AlphaFoldDB" id="A0A1L7XA03"/>
<organism evidence="13 14">
    <name type="scientific">Phialocephala subalpina</name>
    <dbReference type="NCBI Taxonomy" id="576137"/>
    <lineage>
        <taxon>Eukaryota</taxon>
        <taxon>Fungi</taxon>
        <taxon>Dikarya</taxon>
        <taxon>Ascomycota</taxon>
        <taxon>Pezizomycotina</taxon>
        <taxon>Leotiomycetes</taxon>
        <taxon>Helotiales</taxon>
        <taxon>Mollisiaceae</taxon>
        <taxon>Phialocephala</taxon>
        <taxon>Phialocephala fortinii species complex</taxon>
    </lineage>
</organism>
<comment type="subcellular location">
    <subcellularLocation>
        <location evidence="1">Membrane</location>
        <topology evidence="1">Multi-pass membrane protein</topology>
    </subcellularLocation>
</comment>
<evidence type="ECO:0000313" key="14">
    <source>
        <dbReference type="Proteomes" id="UP000184330"/>
    </source>
</evidence>
<keyword evidence="4" id="KW-0521">NADP</keyword>
<evidence type="ECO:0000313" key="13">
    <source>
        <dbReference type="EMBL" id="CZR61878.1"/>
    </source>
</evidence>
<sequence>MPKSILPREGLTLEALFAPIRQILLQPLLTGSLLLVRYQYLDYIQRWVSPKAFNNFRSTKALTALSVLFSIGLLRKINNALSRLVLNNFTHDDTWDWSKEVVVVTGGSGGIGALMVQMFADKNITVIALDITPPRKPFSCNLFITAPKVHFYKLDITSTTSIQDVASLIRKSHGDPTVLINNAGIGTSKTIFDETETEIRRTFDVNTISHFLLVKEFVPEMVRENHGHIVTVASMASFLVHAGNVDYTCTKASALAFHEGLGQELKGRYGAGRVRTSIVHPTWIRTPLIERLTSKPEFKDFVLEPETVAEAVVEQVLSGYGGQLILPARLGLMSGVRGFPSWLQESMRNGVNQVLKT</sequence>
<evidence type="ECO:0000256" key="11">
    <source>
        <dbReference type="ARBA" id="ARBA00082544"/>
    </source>
</evidence>
<evidence type="ECO:0000256" key="7">
    <source>
        <dbReference type="ARBA" id="ARBA00023098"/>
    </source>
</evidence>
<dbReference type="EMBL" id="FJOG01000019">
    <property type="protein sequence ID" value="CZR61878.1"/>
    <property type="molecule type" value="Genomic_DNA"/>
</dbReference>
<dbReference type="SUPFAM" id="SSF51735">
    <property type="entry name" value="NAD(P)-binding Rossmann-fold domains"/>
    <property type="match status" value="1"/>
</dbReference>
<evidence type="ECO:0000256" key="9">
    <source>
        <dbReference type="ARBA" id="ARBA00059620"/>
    </source>
</evidence>
<dbReference type="PANTHER" id="PTHR24322">
    <property type="entry name" value="PKSB"/>
    <property type="match status" value="1"/>
</dbReference>
<dbReference type="GO" id="GO:0016020">
    <property type="term" value="C:membrane"/>
    <property type="evidence" value="ECO:0007669"/>
    <property type="project" value="UniProtKB-SubCell"/>
</dbReference>
<dbReference type="InterPro" id="IPR036291">
    <property type="entry name" value="NAD(P)-bd_dom_sf"/>
</dbReference>
<evidence type="ECO:0000256" key="1">
    <source>
        <dbReference type="ARBA" id="ARBA00004141"/>
    </source>
</evidence>
<dbReference type="PRINTS" id="PR00080">
    <property type="entry name" value="SDRFAMILY"/>
</dbReference>
<dbReference type="InterPro" id="IPR002347">
    <property type="entry name" value="SDR_fam"/>
</dbReference>
<evidence type="ECO:0000256" key="5">
    <source>
        <dbReference type="ARBA" id="ARBA00022989"/>
    </source>
</evidence>
<evidence type="ECO:0000256" key="3">
    <source>
        <dbReference type="ARBA" id="ARBA00022692"/>
    </source>
</evidence>
<dbReference type="Proteomes" id="UP000184330">
    <property type="component" value="Unassembled WGS sequence"/>
</dbReference>
<evidence type="ECO:0000256" key="10">
    <source>
        <dbReference type="ARBA" id="ARBA00068717"/>
    </source>
</evidence>
<proteinExistence type="inferred from homology"/>
<keyword evidence="3" id="KW-0812">Transmembrane</keyword>
<keyword evidence="5" id="KW-1133">Transmembrane helix</keyword>
<dbReference type="OrthoDB" id="10253736at2759"/>
<evidence type="ECO:0000256" key="2">
    <source>
        <dbReference type="ARBA" id="ARBA00006484"/>
    </source>
</evidence>
<dbReference type="GO" id="GO:0052650">
    <property type="term" value="F:all-trans-retinol dehydrogenase (NADP+) activity"/>
    <property type="evidence" value="ECO:0007669"/>
    <property type="project" value="UniProtKB-ARBA"/>
</dbReference>
<dbReference type="InterPro" id="IPR020904">
    <property type="entry name" value="Sc_DH/Rdtase_CS"/>
</dbReference>
<keyword evidence="7" id="KW-0443">Lipid metabolism</keyword>
<dbReference type="PANTHER" id="PTHR24322:SF736">
    <property type="entry name" value="RETINOL DEHYDROGENASE 10"/>
    <property type="match status" value="1"/>
</dbReference>
<evidence type="ECO:0000256" key="6">
    <source>
        <dbReference type="ARBA" id="ARBA00023002"/>
    </source>
</evidence>
<gene>
    <name evidence="13" type="ORF">PAC_11775</name>
</gene>
<dbReference type="Pfam" id="PF00106">
    <property type="entry name" value="adh_short"/>
    <property type="match status" value="1"/>
</dbReference>
<dbReference type="STRING" id="576137.A0A1L7XA03"/>
<comment type="similarity">
    <text evidence="2 12">Belongs to the short-chain dehydrogenases/reductases (SDR) family.</text>
</comment>
<protein>
    <recommendedName>
        <fullName evidence="10">Short-chain dehydrogenase/reductase 3</fullName>
    </recommendedName>
    <alternativeName>
        <fullName evidence="11">Retinal short-chain dehydrogenase/reductase 1</fullName>
    </alternativeName>
</protein>
<dbReference type="FunFam" id="3.40.50.720:FF:000131">
    <property type="entry name" value="Short-chain dehydrogenase/reductase 3"/>
    <property type="match status" value="1"/>
</dbReference>
<reference evidence="13 14" key="1">
    <citation type="submission" date="2016-03" db="EMBL/GenBank/DDBJ databases">
        <authorList>
            <person name="Ploux O."/>
        </authorList>
    </citation>
    <scope>NUCLEOTIDE SEQUENCE [LARGE SCALE GENOMIC DNA]</scope>
    <source>
        <strain evidence="13 14">UAMH 11012</strain>
    </source>
</reference>
<dbReference type="PROSITE" id="PS00061">
    <property type="entry name" value="ADH_SHORT"/>
    <property type="match status" value="1"/>
</dbReference>
<name>A0A1L7XA03_9HELO</name>
<evidence type="ECO:0000256" key="12">
    <source>
        <dbReference type="RuleBase" id="RU000363"/>
    </source>
</evidence>
<comment type="function">
    <text evidence="9">Catalyzes the reduction of all-trans-retinal to all-trans-retinol in the presence of NADPH.</text>
</comment>
<dbReference type="Gene3D" id="3.40.50.720">
    <property type="entry name" value="NAD(P)-binding Rossmann-like Domain"/>
    <property type="match status" value="1"/>
</dbReference>
<keyword evidence="14" id="KW-1185">Reference proteome</keyword>
<dbReference type="PRINTS" id="PR00081">
    <property type="entry name" value="GDHRDH"/>
</dbReference>